<organism evidence="1 2">
    <name type="scientific">Globisporangium ultimum (strain ATCC 200006 / CBS 805.95 / DAOM BR144)</name>
    <name type="common">Pythium ultimum</name>
    <dbReference type="NCBI Taxonomy" id="431595"/>
    <lineage>
        <taxon>Eukaryota</taxon>
        <taxon>Sar</taxon>
        <taxon>Stramenopiles</taxon>
        <taxon>Oomycota</taxon>
        <taxon>Peronosporomycetes</taxon>
        <taxon>Pythiales</taxon>
        <taxon>Pythiaceae</taxon>
        <taxon>Globisporangium</taxon>
    </lineage>
</organism>
<keyword evidence="2" id="KW-1185">Reference proteome</keyword>
<dbReference type="HOGENOM" id="CLU_2783792_0_0_1"/>
<dbReference type="EMBL" id="GL376625">
    <property type="status" value="NOT_ANNOTATED_CDS"/>
    <property type="molecule type" value="Genomic_DNA"/>
</dbReference>
<dbReference type="InParanoid" id="K3WM50"/>
<dbReference type="VEuPathDB" id="FungiDB:PYU1_G006030"/>
<dbReference type="AlphaFoldDB" id="K3WM50"/>
<reference evidence="2" key="1">
    <citation type="journal article" date="2010" name="Genome Biol.">
        <title>Genome sequence of the necrotrophic plant pathogen Pythium ultimum reveals original pathogenicity mechanisms and effector repertoire.</title>
        <authorList>
            <person name="Levesque C.A."/>
            <person name="Brouwer H."/>
            <person name="Cano L."/>
            <person name="Hamilton J.P."/>
            <person name="Holt C."/>
            <person name="Huitema E."/>
            <person name="Raffaele S."/>
            <person name="Robideau G.P."/>
            <person name="Thines M."/>
            <person name="Win J."/>
            <person name="Zerillo M.M."/>
            <person name="Beakes G.W."/>
            <person name="Boore J.L."/>
            <person name="Busam D."/>
            <person name="Dumas B."/>
            <person name="Ferriera S."/>
            <person name="Fuerstenberg S.I."/>
            <person name="Gachon C.M."/>
            <person name="Gaulin E."/>
            <person name="Govers F."/>
            <person name="Grenville-Briggs L."/>
            <person name="Horner N."/>
            <person name="Hostetler J."/>
            <person name="Jiang R.H."/>
            <person name="Johnson J."/>
            <person name="Krajaejun T."/>
            <person name="Lin H."/>
            <person name="Meijer H.J."/>
            <person name="Moore B."/>
            <person name="Morris P."/>
            <person name="Phuntmart V."/>
            <person name="Puiu D."/>
            <person name="Shetty J."/>
            <person name="Stajich J.E."/>
            <person name="Tripathy S."/>
            <person name="Wawra S."/>
            <person name="van West P."/>
            <person name="Whitty B.R."/>
            <person name="Coutinho P.M."/>
            <person name="Henrissat B."/>
            <person name="Martin F."/>
            <person name="Thomas P.D."/>
            <person name="Tyler B.M."/>
            <person name="De Vries R.P."/>
            <person name="Kamoun S."/>
            <person name="Yandell M."/>
            <person name="Tisserat N."/>
            <person name="Buell C.R."/>
        </authorList>
    </citation>
    <scope>NUCLEOTIDE SEQUENCE</scope>
    <source>
        <strain evidence="2">DAOM:BR144</strain>
    </source>
</reference>
<proteinExistence type="predicted"/>
<accession>K3WM50</accession>
<reference evidence="1" key="3">
    <citation type="submission" date="2015-02" db="UniProtKB">
        <authorList>
            <consortium name="EnsemblProtists"/>
        </authorList>
    </citation>
    <scope>IDENTIFICATION</scope>
    <source>
        <strain evidence="1">DAOM BR144</strain>
    </source>
</reference>
<reference evidence="2" key="2">
    <citation type="submission" date="2010-04" db="EMBL/GenBank/DDBJ databases">
        <authorList>
            <person name="Buell R."/>
            <person name="Hamilton J."/>
            <person name="Hostetler J."/>
        </authorList>
    </citation>
    <scope>NUCLEOTIDE SEQUENCE [LARGE SCALE GENOMIC DNA]</scope>
    <source>
        <strain evidence="2">DAOM:BR144</strain>
    </source>
</reference>
<dbReference type="Proteomes" id="UP000019132">
    <property type="component" value="Unassembled WGS sequence"/>
</dbReference>
<evidence type="ECO:0000313" key="1">
    <source>
        <dbReference type="EnsemblProtists" id="PYU1_T006042"/>
    </source>
</evidence>
<evidence type="ECO:0000313" key="2">
    <source>
        <dbReference type="Proteomes" id="UP000019132"/>
    </source>
</evidence>
<dbReference type="EnsemblProtists" id="PYU1_T006042">
    <property type="protein sequence ID" value="PYU1_T006042"/>
    <property type="gene ID" value="PYU1_G006030"/>
</dbReference>
<sequence length="69" mass="8457">MLKVFEKFWLTARSTWMVKLVDGQRFRMRLKQARQRWCNCCLIKELTSTRRTSMDTILCLMRLLQAMQR</sequence>
<name>K3WM50_GLOUD</name>
<protein>
    <submittedName>
        <fullName evidence="1">Uncharacterized protein</fullName>
    </submittedName>
</protein>